<name>A0A1T4YR35_9BACL</name>
<sequence>MDTGTHIAMGVAISGLALADTAVANDPSTMGAVFAGIMVGSLIPDIDTVLKLRNNAVYLRNHRGITHSVPAVMLWPLLISILLTLIVPGAEFLHVWAWTFLAVFIHVFVDIFNSYGTQALRPFSQKWVAIGVINTFDPIFFGLHVIAILAWFLGTDPLATMSTLYIVIFFYYLLRFAVKSAVKRSVKKTVPGATEIFIAPTMKFFQWRVAATTEVDHYVGRAYGRSITLYDRFKREPMPASPQVSAALEDPNLKAFVSFSPLYRWSVSHVGDLYEVRLIDLRYRSKGYYPFVAVAHVNQDLEVVNSYTGWIFSEDKLRKKLKFAPNN</sequence>
<feature type="transmembrane region" description="Helical" evidence="1">
    <location>
        <begin position="29"/>
        <end position="50"/>
    </location>
</feature>
<dbReference type="PANTHER" id="PTHR40031">
    <property type="entry name" value="HYPOTHETICAL MEMBRANE SPANNING PROTEIN"/>
    <property type="match status" value="1"/>
</dbReference>
<reference evidence="3" key="1">
    <citation type="submission" date="2017-02" db="EMBL/GenBank/DDBJ databases">
        <authorList>
            <person name="Varghese N."/>
            <person name="Submissions S."/>
        </authorList>
    </citation>
    <scope>NUCLEOTIDE SEQUENCE [LARGE SCALE GENOMIC DNA]</scope>
    <source>
        <strain evidence="3">DSM 23966</strain>
    </source>
</reference>
<evidence type="ECO:0000313" key="2">
    <source>
        <dbReference type="EMBL" id="SKB04196.1"/>
    </source>
</evidence>
<protein>
    <submittedName>
        <fullName evidence="2">Inner membrane protein</fullName>
    </submittedName>
</protein>
<dbReference type="Pfam" id="PF04307">
    <property type="entry name" value="YdjM"/>
    <property type="match status" value="1"/>
</dbReference>
<keyword evidence="1" id="KW-0812">Transmembrane</keyword>
<dbReference type="Proteomes" id="UP000190042">
    <property type="component" value="Unassembled WGS sequence"/>
</dbReference>
<dbReference type="RefSeq" id="WP_078818386.1">
    <property type="nucleotide sequence ID" value="NZ_FUYJ01000008.1"/>
</dbReference>
<dbReference type="AlphaFoldDB" id="A0A1T4YR35"/>
<feature type="transmembrane region" description="Helical" evidence="1">
    <location>
        <begin position="96"/>
        <end position="115"/>
    </location>
</feature>
<feature type="transmembrane region" description="Helical" evidence="1">
    <location>
        <begin position="71"/>
        <end position="90"/>
    </location>
</feature>
<dbReference type="InterPro" id="IPR007404">
    <property type="entry name" value="YdjM-like"/>
</dbReference>
<feature type="transmembrane region" description="Helical" evidence="1">
    <location>
        <begin position="127"/>
        <end position="152"/>
    </location>
</feature>
<evidence type="ECO:0000256" key="1">
    <source>
        <dbReference type="SAM" id="Phobius"/>
    </source>
</evidence>
<dbReference type="PANTHER" id="PTHR40031:SF1">
    <property type="entry name" value="MEMBRANE-BOUND METAL-DEPENDENT HYDROLASE"/>
    <property type="match status" value="1"/>
</dbReference>
<proteinExistence type="predicted"/>
<keyword evidence="1" id="KW-1133">Transmembrane helix</keyword>
<organism evidence="2 3">
    <name type="scientific">Sporosarcina newyorkensis</name>
    <dbReference type="NCBI Taxonomy" id="759851"/>
    <lineage>
        <taxon>Bacteria</taxon>
        <taxon>Bacillati</taxon>
        <taxon>Bacillota</taxon>
        <taxon>Bacilli</taxon>
        <taxon>Bacillales</taxon>
        <taxon>Caryophanaceae</taxon>
        <taxon>Sporosarcina</taxon>
    </lineage>
</organism>
<gene>
    <name evidence="2" type="ORF">SAMN04244570_3343</name>
</gene>
<feature type="transmembrane region" description="Helical" evidence="1">
    <location>
        <begin position="158"/>
        <end position="178"/>
    </location>
</feature>
<keyword evidence="3" id="KW-1185">Reference proteome</keyword>
<dbReference type="EMBL" id="FUYJ01000008">
    <property type="protein sequence ID" value="SKB04196.1"/>
    <property type="molecule type" value="Genomic_DNA"/>
</dbReference>
<evidence type="ECO:0000313" key="3">
    <source>
        <dbReference type="Proteomes" id="UP000190042"/>
    </source>
</evidence>
<dbReference type="InterPro" id="IPR053170">
    <property type="entry name" value="Transcription_regulator"/>
</dbReference>
<accession>A0A1T4YR35</accession>
<keyword evidence="1" id="KW-0472">Membrane</keyword>